<reference evidence="2" key="1">
    <citation type="submission" date="2020-08" db="EMBL/GenBank/DDBJ databases">
        <title>Spodoptera exigua strain:BAW_Kor-Di-RS1 Genome sequencing and assembly.</title>
        <authorList>
            <person name="Kim J."/>
            <person name="Nam H.Y."/>
            <person name="Kwon M."/>
            <person name="Choi J.H."/>
            <person name="Cho S.R."/>
            <person name="Kim G.-H."/>
        </authorList>
    </citation>
    <scope>NUCLEOTIDE SEQUENCE</scope>
    <source>
        <strain evidence="2">BAW_Kor-Di-RS1</strain>
        <tissue evidence="2">Whole-body</tissue>
    </source>
</reference>
<evidence type="ECO:0000256" key="1">
    <source>
        <dbReference type="SAM" id="SignalP"/>
    </source>
</evidence>
<accession>A0A835L5S7</accession>
<keyword evidence="1" id="KW-0732">Signal</keyword>
<feature type="signal peptide" evidence="1">
    <location>
        <begin position="1"/>
        <end position="18"/>
    </location>
</feature>
<evidence type="ECO:0000313" key="2">
    <source>
        <dbReference type="EMBL" id="KAF9410654.1"/>
    </source>
</evidence>
<name>A0A835L5S7_SPOEX</name>
<organism evidence="2 3">
    <name type="scientific">Spodoptera exigua</name>
    <name type="common">Beet armyworm</name>
    <name type="synonym">Noctua fulgens</name>
    <dbReference type="NCBI Taxonomy" id="7107"/>
    <lineage>
        <taxon>Eukaryota</taxon>
        <taxon>Metazoa</taxon>
        <taxon>Ecdysozoa</taxon>
        <taxon>Arthropoda</taxon>
        <taxon>Hexapoda</taxon>
        <taxon>Insecta</taxon>
        <taxon>Pterygota</taxon>
        <taxon>Neoptera</taxon>
        <taxon>Endopterygota</taxon>
        <taxon>Lepidoptera</taxon>
        <taxon>Glossata</taxon>
        <taxon>Ditrysia</taxon>
        <taxon>Noctuoidea</taxon>
        <taxon>Noctuidae</taxon>
        <taxon>Amphipyrinae</taxon>
        <taxon>Spodoptera</taxon>
    </lineage>
</organism>
<dbReference type="Proteomes" id="UP000648187">
    <property type="component" value="Unassembled WGS sequence"/>
</dbReference>
<evidence type="ECO:0008006" key="4">
    <source>
        <dbReference type="Google" id="ProtNLM"/>
    </source>
</evidence>
<feature type="chain" id="PRO_5032823322" description="Secreted protein" evidence="1">
    <location>
        <begin position="19"/>
        <end position="78"/>
    </location>
</feature>
<proteinExistence type="predicted"/>
<sequence>MGILTAVCMMSLVTSAPGRSTTAAAGPLSELHTTLSCTPGTEQITRSISSGATCNHISNLGQYEVAAARHNHNNPAGG</sequence>
<gene>
    <name evidence="2" type="ORF">HW555_010314</name>
</gene>
<dbReference type="AlphaFoldDB" id="A0A835L5S7"/>
<dbReference type="EMBL" id="JACKWZ010000253">
    <property type="protein sequence ID" value="KAF9410654.1"/>
    <property type="molecule type" value="Genomic_DNA"/>
</dbReference>
<comment type="caution">
    <text evidence="2">The sequence shown here is derived from an EMBL/GenBank/DDBJ whole genome shotgun (WGS) entry which is preliminary data.</text>
</comment>
<evidence type="ECO:0000313" key="3">
    <source>
        <dbReference type="Proteomes" id="UP000648187"/>
    </source>
</evidence>
<keyword evidence="3" id="KW-1185">Reference proteome</keyword>
<protein>
    <recommendedName>
        <fullName evidence="4">Secreted protein</fullName>
    </recommendedName>
</protein>